<comment type="similarity">
    <text evidence="2">Belongs to the HD-ZIP homeobox family. Class II subfamily.</text>
</comment>
<dbReference type="PANTHER" id="PTHR45714:SF34">
    <property type="entry name" value="HOMEOBOX-LEUCINE ZIPPER PROTEIN HAT9"/>
    <property type="match status" value="1"/>
</dbReference>
<evidence type="ECO:0000256" key="6">
    <source>
        <dbReference type="RuleBase" id="RU000682"/>
    </source>
</evidence>
<evidence type="ECO:0000256" key="5">
    <source>
        <dbReference type="PROSITE-ProRule" id="PRU00108"/>
    </source>
</evidence>
<accession>A0A804KZH3</accession>
<sequence>MCSSSITLHHFNHLNPTGSYAPPSSPHLTMQEEECNVSLSLAIGGVGDLPFIKNLNQTSFKEETEEKRDGGGTRKKLRLSGEQLALLEDSFRAHSTLAPDQKQELAQRLHLQPRQVEVWFQNRRARCCSYSLQPYLNHVMCLKVVVVVMDVRLCDLSACRTKLKQTEVDCGFLRRCCERLANENRRLKRELMEMRSVVKPGPQLSVEHRKAARLRMCSSCEKMTSDEKESSLLSTINS</sequence>
<dbReference type="Gramene" id="Ma10_t23350.2">
    <property type="protein sequence ID" value="Ma10_p23350.2"/>
    <property type="gene ID" value="Ma10_g23350"/>
</dbReference>
<dbReference type="GO" id="GO:0043565">
    <property type="term" value="F:sequence-specific DNA binding"/>
    <property type="evidence" value="ECO:0007669"/>
    <property type="project" value="InterPro"/>
</dbReference>
<feature type="domain" description="Homeobox" evidence="7">
    <location>
        <begin position="70"/>
        <end position="126"/>
    </location>
</feature>
<dbReference type="EnsemblPlants" id="Ma10_t23350.2">
    <property type="protein sequence ID" value="Ma10_p23350.2"/>
    <property type="gene ID" value="Ma10_g23350"/>
</dbReference>
<name>A0A804KZH3_MUSAM</name>
<evidence type="ECO:0000313" key="10">
    <source>
        <dbReference type="Proteomes" id="UP000012960"/>
    </source>
</evidence>
<keyword evidence="5 6" id="KW-0371">Homeobox</keyword>
<keyword evidence="5 6" id="KW-0238">DNA-binding</keyword>
<keyword evidence="3" id="KW-0805">Transcription regulation</keyword>
<keyword evidence="10" id="KW-1185">Reference proteome</keyword>
<feature type="DNA-binding region" description="Homeobox" evidence="5">
    <location>
        <begin position="72"/>
        <end position="127"/>
    </location>
</feature>
<dbReference type="Proteomes" id="UP000012960">
    <property type="component" value="Unplaced"/>
</dbReference>
<evidence type="ECO:0000313" key="9">
    <source>
        <dbReference type="EnsemblPlants" id="Ma10_p23350.2"/>
    </source>
</evidence>
<keyword evidence="5 6" id="KW-0539">Nucleus</keyword>
<evidence type="ECO:0000256" key="4">
    <source>
        <dbReference type="ARBA" id="ARBA00023163"/>
    </source>
</evidence>
<dbReference type="SMART" id="SM00340">
    <property type="entry name" value="HALZ"/>
    <property type="match status" value="1"/>
</dbReference>
<dbReference type="PANTHER" id="PTHR45714">
    <property type="entry name" value="HOMEOBOX-LEUCINE ZIPPER PROTEIN HAT14"/>
    <property type="match status" value="1"/>
</dbReference>
<dbReference type="GO" id="GO:0006355">
    <property type="term" value="P:regulation of DNA-templated transcription"/>
    <property type="evidence" value="ECO:0007669"/>
    <property type="project" value="InterPro"/>
</dbReference>
<dbReference type="InterPro" id="IPR050762">
    <property type="entry name" value="HD-ZIP_Homeobox_LZ_Class_II"/>
</dbReference>
<dbReference type="Pfam" id="PF02183">
    <property type="entry name" value="HALZ"/>
    <property type="match status" value="1"/>
</dbReference>
<dbReference type="PROSITE" id="PS50071">
    <property type="entry name" value="HOMEOBOX_2"/>
    <property type="match status" value="1"/>
</dbReference>
<dbReference type="SUPFAM" id="SSF46689">
    <property type="entry name" value="Homeodomain-like"/>
    <property type="match status" value="1"/>
</dbReference>
<comment type="subcellular location">
    <subcellularLocation>
        <location evidence="1 5 6">Nucleus</location>
    </subcellularLocation>
</comment>
<dbReference type="GO" id="GO:0005634">
    <property type="term" value="C:nucleus"/>
    <property type="evidence" value="ECO:0007669"/>
    <property type="project" value="UniProtKB-SubCell"/>
</dbReference>
<evidence type="ECO:0000313" key="8">
    <source>
        <dbReference type="EMBL" id="CAG1854394.1"/>
    </source>
</evidence>
<reference evidence="9" key="2">
    <citation type="submission" date="2021-05" db="UniProtKB">
        <authorList>
            <consortium name="EnsemblPlants"/>
        </authorList>
    </citation>
    <scope>IDENTIFICATION</scope>
    <source>
        <strain evidence="9">subsp. malaccensis</strain>
    </source>
</reference>
<dbReference type="SMART" id="SM00389">
    <property type="entry name" value="HOX"/>
    <property type="match status" value="1"/>
</dbReference>
<gene>
    <name evidence="8" type="ORF">GSMUA_326200.1</name>
</gene>
<keyword evidence="4" id="KW-0804">Transcription</keyword>
<dbReference type="InterPro" id="IPR001356">
    <property type="entry name" value="HD"/>
</dbReference>
<organism evidence="9 10">
    <name type="scientific">Musa acuminata subsp. malaccensis</name>
    <name type="common">Wild banana</name>
    <name type="synonym">Musa malaccensis</name>
    <dbReference type="NCBI Taxonomy" id="214687"/>
    <lineage>
        <taxon>Eukaryota</taxon>
        <taxon>Viridiplantae</taxon>
        <taxon>Streptophyta</taxon>
        <taxon>Embryophyta</taxon>
        <taxon>Tracheophyta</taxon>
        <taxon>Spermatophyta</taxon>
        <taxon>Magnoliopsida</taxon>
        <taxon>Liliopsida</taxon>
        <taxon>Zingiberales</taxon>
        <taxon>Musaceae</taxon>
        <taxon>Musa</taxon>
    </lineage>
</organism>
<reference evidence="8" key="1">
    <citation type="submission" date="2021-03" db="EMBL/GenBank/DDBJ databases">
        <authorList>
            <consortium name="Genoscope - CEA"/>
            <person name="William W."/>
        </authorList>
    </citation>
    <scope>NUCLEOTIDE SEQUENCE</scope>
    <source>
        <strain evidence="8">Doubled-haploid Pahang</strain>
    </source>
</reference>
<dbReference type="InParanoid" id="A0A804KZH3"/>
<evidence type="ECO:0000256" key="2">
    <source>
        <dbReference type="ARBA" id="ARBA00006074"/>
    </source>
</evidence>
<evidence type="ECO:0000256" key="3">
    <source>
        <dbReference type="ARBA" id="ARBA00023015"/>
    </source>
</evidence>
<dbReference type="Gene3D" id="1.10.10.60">
    <property type="entry name" value="Homeodomain-like"/>
    <property type="match status" value="1"/>
</dbReference>
<evidence type="ECO:0000259" key="7">
    <source>
        <dbReference type="PROSITE" id="PS50071"/>
    </source>
</evidence>
<dbReference type="Pfam" id="PF00046">
    <property type="entry name" value="Homeodomain"/>
    <property type="match status" value="1"/>
</dbReference>
<proteinExistence type="inferred from homology"/>
<dbReference type="EMBL" id="HG996476">
    <property type="protein sequence ID" value="CAG1854394.1"/>
    <property type="molecule type" value="Genomic_DNA"/>
</dbReference>
<dbReference type="AlphaFoldDB" id="A0A804KZH3"/>
<evidence type="ECO:0000256" key="1">
    <source>
        <dbReference type="ARBA" id="ARBA00004123"/>
    </source>
</evidence>
<dbReference type="InterPro" id="IPR003106">
    <property type="entry name" value="Leu_zip_homeo"/>
</dbReference>
<dbReference type="OMA" id="MKMEREY"/>
<dbReference type="CDD" id="cd00086">
    <property type="entry name" value="homeodomain"/>
    <property type="match status" value="1"/>
</dbReference>
<dbReference type="InterPro" id="IPR009057">
    <property type="entry name" value="Homeodomain-like_sf"/>
</dbReference>
<protein>
    <submittedName>
        <fullName evidence="8">(wild Malaysian banana) hypothetical protein</fullName>
    </submittedName>
</protein>